<evidence type="ECO:0000313" key="3">
    <source>
        <dbReference type="Proteomes" id="UP000075320"/>
    </source>
</evidence>
<reference evidence="2 3" key="1">
    <citation type="submission" date="2016-03" db="EMBL/GenBank/DDBJ databases">
        <authorList>
            <person name="Ploux O."/>
        </authorList>
    </citation>
    <scope>NUCLEOTIDE SEQUENCE [LARGE SCALE GENOMIC DNA]</scope>
    <source>
        <strain evidence="2 3">R0</strain>
    </source>
</reference>
<name>A0A150WMY8_BDEBC</name>
<dbReference type="OrthoDB" id="5293684at2"/>
<proteinExistence type="predicted"/>
<feature type="compositionally biased region" description="Basic and acidic residues" evidence="1">
    <location>
        <begin position="1"/>
        <end position="10"/>
    </location>
</feature>
<dbReference type="AlphaFoldDB" id="A0A150WMY8"/>
<dbReference type="EMBL" id="LUKE01000001">
    <property type="protein sequence ID" value="KYG65832.1"/>
    <property type="molecule type" value="Genomic_DNA"/>
</dbReference>
<organism evidence="2 3">
    <name type="scientific">Bdellovibrio bacteriovorus</name>
    <dbReference type="NCBI Taxonomy" id="959"/>
    <lineage>
        <taxon>Bacteria</taxon>
        <taxon>Pseudomonadati</taxon>
        <taxon>Bdellovibrionota</taxon>
        <taxon>Bdellovibrionia</taxon>
        <taxon>Bdellovibrionales</taxon>
        <taxon>Pseudobdellovibrionaceae</taxon>
        <taxon>Bdellovibrio</taxon>
    </lineage>
</organism>
<evidence type="ECO:0000313" key="2">
    <source>
        <dbReference type="EMBL" id="KYG65832.1"/>
    </source>
</evidence>
<keyword evidence="3" id="KW-1185">Reference proteome</keyword>
<accession>A0A150WMY8</accession>
<dbReference type="Proteomes" id="UP000075320">
    <property type="component" value="Unassembled WGS sequence"/>
</dbReference>
<protein>
    <submittedName>
        <fullName evidence="2">Uncharacterized protein</fullName>
    </submittedName>
</protein>
<sequence>MAADKERVEVPEFTQTKWGEASEDSMDEKDILHDQDVTARGLSAEDDENMGAHTRSLEALEDEPDEFMQGDIDVKEQMDRTADAMDTSLRGLQSQATEDSPRTELGASFKYTPGGIEEVEQKTDEYLATHAKPSKKKADKKPEPPKPSTEVSMEEDPEDLSDFDEPKMNGHDRIH</sequence>
<feature type="compositionally biased region" description="Basic and acidic residues" evidence="1">
    <location>
        <begin position="28"/>
        <end position="37"/>
    </location>
</feature>
<comment type="caution">
    <text evidence="2">The sequence shown here is derived from an EMBL/GenBank/DDBJ whole genome shotgun (WGS) entry which is preliminary data.</text>
</comment>
<gene>
    <name evidence="2" type="ORF">AZI86_01800</name>
</gene>
<feature type="region of interest" description="Disordered" evidence="1">
    <location>
        <begin position="80"/>
        <end position="175"/>
    </location>
</feature>
<dbReference type="RefSeq" id="WP_061833375.1">
    <property type="nucleotide sequence ID" value="NZ_LUKE01000001.1"/>
</dbReference>
<evidence type="ECO:0000256" key="1">
    <source>
        <dbReference type="SAM" id="MobiDB-lite"/>
    </source>
</evidence>
<feature type="compositionally biased region" description="Acidic residues" evidence="1">
    <location>
        <begin position="152"/>
        <end position="163"/>
    </location>
</feature>
<feature type="region of interest" description="Disordered" evidence="1">
    <location>
        <begin position="1"/>
        <end position="54"/>
    </location>
</feature>
<feature type="compositionally biased region" description="Basic and acidic residues" evidence="1">
    <location>
        <begin position="164"/>
        <end position="175"/>
    </location>
</feature>